<reference evidence="6" key="1">
    <citation type="submission" date="2018-05" db="EMBL/GenBank/DDBJ databases">
        <authorList>
            <person name="Lanie J.A."/>
            <person name="Ng W.-L."/>
            <person name="Kazmierczak K.M."/>
            <person name="Andrzejewski T.M."/>
            <person name="Davidsen T.M."/>
            <person name="Wayne K.J."/>
            <person name="Tettelin H."/>
            <person name="Glass J.I."/>
            <person name="Rusch D."/>
            <person name="Podicherti R."/>
            <person name="Tsui H.-C.T."/>
            <person name="Winkler M.E."/>
        </authorList>
    </citation>
    <scope>NUCLEOTIDE SEQUENCE</scope>
</reference>
<comment type="similarity">
    <text evidence="5">Belongs to the PTH family.</text>
</comment>
<dbReference type="EC" id="3.1.1.29" evidence="1"/>
<name>A0A381U7V5_9ZZZZ</name>
<dbReference type="AlphaFoldDB" id="A0A381U7V5"/>
<dbReference type="Pfam" id="PF01195">
    <property type="entry name" value="Pept_tRNA_hydro"/>
    <property type="match status" value="1"/>
</dbReference>
<dbReference type="GO" id="GO:0004045">
    <property type="term" value="F:peptidyl-tRNA hydrolase activity"/>
    <property type="evidence" value="ECO:0007669"/>
    <property type="project" value="UniProtKB-EC"/>
</dbReference>
<proteinExistence type="inferred from homology"/>
<gene>
    <name evidence="6" type="ORF">METZ01_LOCUS77156</name>
</gene>
<dbReference type="PANTHER" id="PTHR17224">
    <property type="entry name" value="PEPTIDYL-TRNA HYDROLASE"/>
    <property type="match status" value="1"/>
</dbReference>
<evidence type="ECO:0000256" key="2">
    <source>
        <dbReference type="ARBA" id="ARBA00022555"/>
    </source>
</evidence>
<sequence>MSKLIVGLGNPGSQYENTRHNVGFCIIDQLLAQRNLDRFRSVCQSLVVEQPNPENADHKLIFAKPMTYMNHSGVAVSMLVEKYGIDLEKLCVLYDDLNLDLGVLRCRRSGTHGGQKGMQSIIKHLDSDAFSRIRIGIGKPSGEFTDHVLARFTDQEIDKIESAISRAVEAVEIFIKDGIDVTMNQFNGRADPTD</sequence>
<dbReference type="HAMAP" id="MF_00083">
    <property type="entry name" value="Pept_tRNA_hydro_bact"/>
    <property type="match status" value="1"/>
</dbReference>
<protein>
    <recommendedName>
        <fullName evidence="1">peptidyl-tRNA hydrolase</fullName>
        <ecNumber evidence="1">3.1.1.29</ecNumber>
    </recommendedName>
</protein>
<accession>A0A381U7V5</accession>
<keyword evidence="3" id="KW-0378">Hydrolase</keyword>
<dbReference type="CDD" id="cd00462">
    <property type="entry name" value="PTH"/>
    <property type="match status" value="1"/>
</dbReference>
<dbReference type="FunFam" id="3.40.50.1470:FF:000001">
    <property type="entry name" value="Peptidyl-tRNA hydrolase"/>
    <property type="match status" value="1"/>
</dbReference>
<dbReference type="InterPro" id="IPR018171">
    <property type="entry name" value="Pept_tRNA_hydro_CS"/>
</dbReference>
<dbReference type="GO" id="GO:0000049">
    <property type="term" value="F:tRNA binding"/>
    <property type="evidence" value="ECO:0007669"/>
    <property type="project" value="UniProtKB-KW"/>
</dbReference>
<dbReference type="SUPFAM" id="SSF53178">
    <property type="entry name" value="Peptidyl-tRNA hydrolase-like"/>
    <property type="match status" value="1"/>
</dbReference>
<evidence type="ECO:0000256" key="4">
    <source>
        <dbReference type="ARBA" id="ARBA00022884"/>
    </source>
</evidence>
<dbReference type="NCBIfam" id="TIGR00447">
    <property type="entry name" value="pth"/>
    <property type="match status" value="1"/>
</dbReference>
<organism evidence="6">
    <name type="scientific">marine metagenome</name>
    <dbReference type="NCBI Taxonomy" id="408172"/>
    <lineage>
        <taxon>unclassified sequences</taxon>
        <taxon>metagenomes</taxon>
        <taxon>ecological metagenomes</taxon>
    </lineage>
</organism>
<dbReference type="Gene3D" id="3.40.50.1470">
    <property type="entry name" value="Peptidyl-tRNA hydrolase"/>
    <property type="match status" value="1"/>
</dbReference>
<dbReference type="EMBL" id="UINC01005905">
    <property type="protein sequence ID" value="SVA24302.1"/>
    <property type="molecule type" value="Genomic_DNA"/>
</dbReference>
<evidence type="ECO:0000256" key="5">
    <source>
        <dbReference type="ARBA" id="ARBA00038063"/>
    </source>
</evidence>
<evidence type="ECO:0000256" key="1">
    <source>
        <dbReference type="ARBA" id="ARBA00013260"/>
    </source>
</evidence>
<keyword evidence="2" id="KW-0820">tRNA-binding</keyword>
<keyword evidence="4" id="KW-0694">RNA-binding</keyword>
<evidence type="ECO:0000256" key="3">
    <source>
        <dbReference type="ARBA" id="ARBA00022801"/>
    </source>
</evidence>
<dbReference type="PROSITE" id="PS01195">
    <property type="entry name" value="PEPT_TRNA_HYDROL_1"/>
    <property type="match status" value="1"/>
</dbReference>
<evidence type="ECO:0000313" key="6">
    <source>
        <dbReference type="EMBL" id="SVA24302.1"/>
    </source>
</evidence>
<dbReference type="InterPro" id="IPR036416">
    <property type="entry name" value="Pept_tRNA_hydro_sf"/>
</dbReference>
<dbReference type="InterPro" id="IPR001328">
    <property type="entry name" value="Pept_tRNA_hydro"/>
</dbReference>
<dbReference type="PANTHER" id="PTHR17224:SF1">
    <property type="entry name" value="PEPTIDYL-TRNA HYDROLASE"/>
    <property type="match status" value="1"/>
</dbReference>